<gene>
    <name evidence="1" type="ORF">METHB2_180060</name>
</gene>
<proteinExistence type="predicted"/>
<reference evidence="1 2" key="1">
    <citation type="submission" date="2020-02" db="EMBL/GenBank/DDBJ databases">
        <authorList>
            <person name="Hogendoorn C."/>
        </authorList>
    </citation>
    <scope>NUCLEOTIDE SEQUENCE [LARGE SCALE GENOMIC DNA]</scope>
    <source>
        <strain evidence="1">METHB21</strain>
    </source>
</reference>
<organism evidence="1 2">
    <name type="scientific">Candidatus Methylobacter favarea</name>
    <dbReference type="NCBI Taxonomy" id="2707345"/>
    <lineage>
        <taxon>Bacteria</taxon>
        <taxon>Pseudomonadati</taxon>
        <taxon>Pseudomonadota</taxon>
        <taxon>Gammaproteobacteria</taxon>
        <taxon>Methylococcales</taxon>
        <taxon>Methylococcaceae</taxon>
        <taxon>Methylobacter</taxon>
    </lineage>
</organism>
<comment type="caution">
    <text evidence="1">The sequence shown here is derived from an EMBL/GenBank/DDBJ whole genome shotgun (WGS) entry which is preliminary data.</text>
</comment>
<evidence type="ECO:0000313" key="2">
    <source>
        <dbReference type="Proteomes" id="UP000494216"/>
    </source>
</evidence>
<dbReference type="Proteomes" id="UP000494216">
    <property type="component" value="Unassembled WGS sequence"/>
</dbReference>
<sequence length="58" mass="7029">MTYLNQSYDDRERYARFIGNILLDLFRIASWEVRDIKHLFYSAMIRKALNSVLGRKPY</sequence>
<keyword evidence="2" id="KW-1185">Reference proteome</keyword>
<dbReference type="AlphaFoldDB" id="A0A8S0XRM6"/>
<accession>A0A8S0XRM6</accession>
<name>A0A8S0XRM6_9GAMM</name>
<protein>
    <submittedName>
        <fullName evidence="1">Uncharacterized protein</fullName>
    </submittedName>
</protein>
<evidence type="ECO:0000313" key="1">
    <source>
        <dbReference type="EMBL" id="CAA9890109.1"/>
    </source>
</evidence>
<dbReference type="EMBL" id="CADCXN010000045">
    <property type="protein sequence ID" value="CAA9890109.1"/>
    <property type="molecule type" value="Genomic_DNA"/>
</dbReference>